<sequence length="59" mass="6724">MSLTEWENFVYGACLDVDWKKFGKRLDEIAKVFEKGKKIHLIGEGVDLKFSNTGKNCVS</sequence>
<reference evidence="1" key="1">
    <citation type="journal article" date="2015" name="Nature">
        <title>Complex archaea that bridge the gap between prokaryotes and eukaryotes.</title>
        <authorList>
            <person name="Spang A."/>
            <person name="Saw J.H."/>
            <person name="Jorgensen S.L."/>
            <person name="Zaremba-Niedzwiedzka K."/>
            <person name="Martijn J."/>
            <person name="Lind A.E."/>
            <person name="van Eijk R."/>
            <person name="Schleper C."/>
            <person name="Guy L."/>
            <person name="Ettema T.J."/>
        </authorList>
    </citation>
    <scope>NUCLEOTIDE SEQUENCE</scope>
</reference>
<protein>
    <submittedName>
        <fullName evidence="1">Uncharacterized protein</fullName>
    </submittedName>
</protein>
<accession>A0A0F9SK84</accession>
<name>A0A0F9SK84_9ZZZZ</name>
<evidence type="ECO:0000313" key="1">
    <source>
        <dbReference type="EMBL" id="KKN37306.1"/>
    </source>
</evidence>
<gene>
    <name evidence="1" type="ORF">LCGC14_0764750</name>
</gene>
<dbReference type="EMBL" id="LAZR01001903">
    <property type="protein sequence ID" value="KKN37306.1"/>
    <property type="molecule type" value="Genomic_DNA"/>
</dbReference>
<dbReference type="SUPFAM" id="SSF144052">
    <property type="entry name" value="Thermophilic metalloprotease-like"/>
    <property type="match status" value="1"/>
</dbReference>
<proteinExistence type="predicted"/>
<dbReference type="AlphaFoldDB" id="A0A0F9SK84"/>
<comment type="caution">
    <text evidence="1">The sequence shown here is derived from an EMBL/GenBank/DDBJ whole genome shotgun (WGS) entry which is preliminary data.</text>
</comment>
<organism evidence="1">
    <name type="scientific">marine sediment metagenome</name>
    <dbReference type="NCBI Taxonomy" id="412755"/>
    <lineage>
        <taxon>unclassified sequences</taxon>
        <taxon>metagenomes</taxon>
        <taxon>ecological metagenomes</taxon>
    </lineage>
</organism>
<feature type="non-terminal residue" evidence="1">
    <location>
        <position position="59"/>
    </location>
</feature>